<accession>A0A1Q2CWX4</accession>
<evidence type="ECO:0000256" key="1">
    <source>
        <dbReference type="SAM" id="MobiDB-lite"/>
    </source>
</evidence>
<dbReference type="Proteomes" id="UP000188235">
    <property type="component" value="Chromosome"/>
</dbReference>
<feature type="region of interest" description="Disordered" evidence="1">
    <location>
        <begin position="1"/>
        <end position="28"/>
    </location>
</feature>
<dbReference type="KEGG" id="tfa:BW733_07005"/>
<proteinExistence type="predicted"/>
<gene>
    <name evidence="2" type="ORF">BW733_07005</name>
</gene>
<dbReference type="AlphaFoldDB" id="A0A1Q2CWX4"/>
<feature type="region of interest" description="Disordered" evidence="1">
    <location>
        <begin position="139"/>
        <end position="158"/>
    </location>
</feature>
<reference evidence="2 3" key="1">
    <citation type="journal article" date="2008" name="Int. J. Syst. Evol. Microbiol.">
        <title>Tessaracoccus flavescens sp. nov., isolated from marine sediment.</title>
        <authorList>
            <person name="Lee D.W."/>
            <person name="Lee S.D."/>
        </authorList>
    </citation>
    <scope>NUCLEOTIDE SEQUENCE [LARGE SCALE GENOMIC DNA]</scope>
    <source>
        <strain evidence="2 3">SST-39T</strain>
    </source>
</reference>
<protein>
    <submittedName>
        <fullName evidence="2">Uncharacterized protein</fullName>
    </submittedName>
</protein>
<evidence type="ECO:0000313" key="3">
    <source>
        <dbReference type="Proteomes" id="UP000188235"/>
    </source>
</evidence>
<name>A0A1Q2CWX4_9ACTN</name>
<keyword evidence="3" id="KW-1185">Reference proteome</keyword>
<feature type="region of interest" description="Disordered" evidence="1">
    <location>
        <begin position="57"/>
        <end position="111"/>
    </location>
</feature>
<dbReference type="EMBL" id="CP019607">
    <property type="protein sequence ID" value="AQP50620.1"/>
    <property type="molecule type" value="Genomic_DNA"/>
</dbReference>
<feature type="compositionally biased region" description="Basic and acidic residues" evidence="1">
    <location>
        <begin position="73"/>
        <end position="102"/>
    </location>
</feature>
<organism evidence="2 3">
    <name type="scientific">Tessaracoccus flavescens</name>
    <dbReference type="NCBI Taxonomy" id="399497"/>
    <lineage>
        <taxon>Bacteria</taxon>
        <taxon>Bacillati</taxon>
        <taxon>Actinomycetota</taxon>
        <taxon>Actinomycetes</taxon>
        <taxon>Propionibacteriales</taxon>
        <taxon>Propionibacteriaceae</taxon>
        <taxon>Tessaracoccus</taxon>
    </lineage>
</organism>
<evidence type="ECO:0000313" key="2">
    <source>
        <dbReference type="EMBL" id="AQP50620.1"/>
    </source>
</evidence>
<sequence>MPTSSVTVGSWGSFSVAHTTCPSSRSRQPTQLLRSVWAHQHARVPATASRPEVLVRGRQLPGDDRPTLQAYDLGDRGGLRPEDEVGARHGEDDRHTHHREALPTRPRPQRPTRRWCVEIDDCVVAGCVSAHVTRVLPDFAQGSPGRHPAAAMRPGTYL</sequence>